<feature type="compositionally biased region" description="Polar residues" evidence="1">
    <location>
        <begin position="1"/>
        <end position="10"/>
    </location>
</feature>
<protein>
    <submittedName>
        <fullName evidence="2">Uncharacterized protein</fullName>
    </submittedName>
</protein>
<dbReference type="AlphaFoldDB" id="A0A7S2WXL2"/>
<sequence>MVATAPTNGPSSSMDVSSSGTTACVSRILPAGISVTRRVKGKLVGVEIPAKKLDIGDDRVTTVRVLAEDSVSMRSLVLERLRERERVRLGRGRRSCGNSTPRI</sequence>
<name>A0A7S2WXL2_9CHLO</name>
<organism evidence="2">
    <name type="scientific">Chloropicon primus</name>
    <dbReference type="NCBI Taxonomy" id="1764295"/>
    <lineage>
        <taxon>Eukaryota</taxon>
        <taxon>Viridiplantae</taxon>
        <taxon>Chlorophyta</taxon>
        <taxon>Chloropicophyceae</taxon>
        <taxon>Chloropicales</taxon>
        <taxon>Chloropicaceae</taxon>
        <taxon>Chloropicon</taxon>
    </lineage>
</organism>
<evidence type="ECO:0000256" key="1">
    <source>
        <dbReference type="SAM" id="MobiDB-lite"/>
    </source>
</evidence>
<feature type="region of interest" description="Disordered" evidence="1">
    <location>
        <begin position="1"/>
        <end position="20"/>
    </location>
</feature>
<dbReference type="EMBL" id="HBHL01004137">
    <property type="protein sequence ID" value="CAD9713774.1"/>
    <property type="molecule type" value="Transcribed_RNA"/>
</dbReference>
<reference evidence="2" key="1">
    <citation type="submission" date="2021-01" db="EMBL/GenBank/DDBJ databases">
        <authorList>
            <person name="Corre E."/>
            <person name="Pelletier E."/>
            <person name="Niang G."/>
            <person name="Scheremetjew M."/>
            <person name="Finn R."/>
            <person name="Kale V."/>
            <person name="Holt S."/>
            <person name="Cochrane G."/>
            <person name="Meng A."/>
            <person name="Brown T."/>
            <person name="Cohen L."/>
        </authorList>
    </citation>
    <scope>NUCLEOTIDE SEQUENCE</scope>
    <source>
        <strain evidence="2">CCMP1205</strain>
    </source>
</reference>
<accession>A0A7S2WXL2</accession>
<gene>
    <name evidence="2" type="ORF">CPRI1469_LOCUS2626</name>
</gene>
<proteinExistence type="predicted"/>
<evidence type="ECO:0000313" key="2">
    <source>
        <dbReference type="EMBL" id="CAD9713774.1"/>
    </source>
</evidence>